<gene>
    <name evidence="1" type="ORF">Pc21g07840</name>
    <name evidence="1" type="ORF">PCH_Pc21g07840</name>
</gene>
<dbReference type="EMBL" id="AM920436">
    <property type="protein sequence ID" value="CAP95681.1"/>
    <property type="molecule type" value="Genomic_DNA"/>
</dbReference>
<sequence>MGAILGIWVCGPQIVTGSARDCENMHEIQLKVEYIEYQTRDTNIDYNRGKSNKQSDPYTYHDHRHNNWPPSLWVEMTCSIWNCMTITHINTAFYRGEVCDGRTL</sequence>
<evidence type="ECO:0000313" key="1">
    <source>
        <dbReference type="EMBL" id="CAP95681.1"/>
    </source>
</evidence>
<accession>B6HL78</accession>
<dbReference type="Proteomes" id="UP000000724">
    <property type="component" value="Contig Pc00c21"/>
</dbReference>
<proteinExistence type="predicted"/>
<keyword evidence="2" id="KW-1185">Reference proteome</keyword>
<protein>
    <submittedName>
        <fullName evidence="1">Uncharacterized protein</fullName>
    </submittedName>
</protein>
<dbReference type="AlphaFoldDB" id="B6HL78"/>
<name>B6HL78_PENRW</name>
<reference evidence="1 2" key="1">
    <citation type="journal article" date="2008" name="Nat. Biotechnol.">
        <title>Genome sequencing and analysis of the filamentous fungus Penicillium chrysogenum.</title>
        <authorList>
            <person name="van den Berg M.A."/>
            <person name="Albang R."/>
            <person name="Albermann K."/>
            <person name="Badger J.H."/>
            <person name="Daran J.-M."/>
            <person name="Driessen A.J.M."/>
            <person name="Garcia-Estrada C."/>
            <person name="Fedorova N.D."/>
            <person name="Harris D.M."/>
            <person name="Heijne W.H.M."/>
            <person name="Joardar V.S."/>
            <person name="Kiel J.A.K.W."/>
            <person name="Kovalchuk A."/>
            <person name="Martin J.F."/>
            <person name="Nierman W.C."/>
            <person name="Nijland J.G."/>
            <person name="Pronk J.T."/>
            <person name="Roubos J.A."/>
            <person name="van der Klei I.J."/>
            <person name="van Peij N.N.M.E."/>
            <person name="Veenhuis M."/>
            <person name="von Doehren H."/>
            <person name="Wagner C."/>
            <person name="Wortman J.R."/>
            <person name="Bovenberg R.A.L."/>
        </authorList>
    </citation>
    <scope>NUCLEOTIDE SEQUENCE [LARGE SCALE GENOMIC DNA]</scope>
    <source>
        <strain evidence="2">ATCC 28089 / DSM 1075 / NRRL 1951 / Wisconsin 54-1255</strain>
    </source>
</reference>
<dbReference type="HOGENOM" id="CLU_2250961_0_0_1"/>
<evidence type="ECO:0000313" key="2">
    <source>
        <dbReference type="Proteomes" id="UP000000724"/>
    </source>
</evidence>
<organism evidence="1 2">
    <name type="scientific">Penicillium rubens (strain ATCC 28089 / DSM 1075 / NRRL 1951 / Wisconsin 54-1255)</name>
    <name type="common">Penicillium chrysogenum</name>
    <dbReference type="NCBI Taxonomy" id="500485"/>
    <lineage>
        <taxon>Eukaryota</taxon>
        <taxon>Fungi</taxon>
        <taxon>Dikarya</taxon>
        <taxon>Ascomycota</taxon>
        <taxon>Pezizomycotina</taxon>
        <taxon>Eurotiomycetes</taxon>
        <taxon>Eurotiomycetidae</taxon>
        <taxon>Eurotiales</taxon>
        <taxon>Aspergillaceae</taxon>
        <taxon>Penicillium</taxon>
        <taxon>Penicillium chrysogenum species complex</taxon>
    </lineage>
</organism>
<dbReference type="OMA" id="CMTITHI"/>
<dbReference type="VEuPathDB" id="FungiDB:PCH_Pc21g07840"/>